<keyword evidence="4 6" id="KW-0067">ATP-binding</keyword>
<accession>A0A1T4XHA2</accession>
<evidence type="ECO:0000259" key="7">
    <source>
        <dbReference type="Pfam" id="PF02463"/>
    </source>
</evidence>
<comment type="similarity">
    <text evidence="6">Belongs to the RecF family.</text>
</comment>
<evidence type="ECO:0000256" key="4">
    <source>
        <dbReference type="ARBA" id="ARBA00022840"/>
    </source>
</evidence>
<feature type="binding site" evidence="6">
    <location>
        <begin position="32"/>
        <end position="39"/>
    </location>
    <ligand>
        <name>ATP</name>
        <dbReference type="ChEBI" id="CHEBI:30616"/>
    </ligand>
</feature>
<dbReference type="HAMAP" id="MF_00365">
    <property type="entry name" value="RecF"/>
    <property type="match status" value="1"/>
</dbReference>
<protein>
    <recommendedName>
        <fullName evidence="6">DNA replication and repair protein RecF</fullName>
    </recommendedName>
</protein>
<keyword evidence="2 6" id="KW-0235">DNA replication</keyword>
<organism evidence="8 9">
    <name type="scientific">Thiothrix eikelboomii</name>
    <dbReference type="NCBI Taxonomy" id="92487"/>
    <lineage>
        <taxon>Bacteria</taxon>
        <taxon>Pseudomonadati</taxon>
        <taxon>Pseudomonadota</taxon>
        <taxon>Gammaproteobacteria</taxon>
        <taxon>Thiotrichales</taxon>
        <taxon>Thiotrichaceae</taxon>
        <taxon>Thiothrix</taxon>
    </lineage>
</organism>
<dbReference type="GO" id="GO:0003697">
    <property type="term" value="F:single-stranded DNA binding"/>
    <property type="evidence" value="ECO:0007669"/>
    <property type="project" value="UniProtKB-UniRule"/>
</dbReference>
<evidence type="ECO:0000313" key="9">
    <source>
        <dbReference type="Proteomes" id="UP000190460"/>
    </source>
</evidence>
<dbReference type="EMBL" id="FUYB01000017">
    <property type="protein sequence ID" value="SKA88518.1"/>
    <property type="molecule type" value="Genomic_DNA"/>
</dbReference>
<reference evidence="9" key="1">
    <citation type="submission" date="2017-02" db="EMBL/GenBank/DDBJ databases">
        <authorList>
            <person name="Varghese N."/>
            <person name="Submissions S."/>
        </authorList>
    </citation>
    <scope>NUCLEOTIDE SEQUENCE [LARGE SCALE GENOMIC DNA]</scope>
    <source>
        <strain evidence="9">ATCC 49788</strain>
    </source>
</reference>
<dbReference type="InterPro" id="IPR001238">
    <property type="entry name" value="DNA-binding_RecF"/>
</dbReference>
<keyword evidence="6" id="KW-0227">DNA damage</keyword>
<dbReference type="Proteomes" id="UP000190460">
    <property type="component" value="Unassembled WGS sequence"/>
</dbReference>
<name>A0A1T4XHA2_9GAMM</name>
<dbReference type="Pfam" id="PF02463">
    <property type="entry name" value="SMC_N"/>
    <property type="match status" value="1"/>
</dbReference>
<dbReference type="STRING" id="92487.SAMN02745130_02950"/>
<dbReference type="GO" id="GO:0000731">
    <property type="term" value="P:DNA synthesis involved in DNA repair"/>
    <property type="evidence" value="ECO:0007669"/>
    <property type="project" value="TreeGrafter"/>
</dbReference>
<keyword evidence="5 6" id="KW-0238">DNA-binding</keyword>
<dbReference type="InterPro" id="IPR027417">
    <property type="entry name" value="P-loop_NTPase"/>
</dbReference>
<dbReference type="GO" id="GO:0009432">
    <property type="term" value="P:SOS response"/>
    <property type="evidence" value="ECO:0007669"/>
    <property type="project" value="UniProtKB-UniRule"/>
</dbReference>
<dbReference type="NCBIfam" id="TIGR00611">
    <property type="entry name" value="recf"/>
    <property type="match status" value="1"/>
</dbReference>
<dbReference type="AlphaFoldDB" id="A0A1T4XHA2"/>
<dbReference type="GO" id="GO:0006260">
    <property type="term" value="P:DNA replication"/>
    <property type="evidence" value="ECO:0007669"/>
    <property type="project" value="UniProtKB-UniRule"/>
</dbReference>
<evidence type="ECO:0000256" key="6">
    <source>
        <dbReference type="HAMAP-Rule" id="MF_00365"/>
    </source>
</evidence>
<keyword evidence="9" id="KW-1185">Reference proteome</keyword>
<proteinExistence type="inferred from homology"/>
<keyword evidence="1 6" id="KW-0963">Cytoplasm</keyword>
<dbReference type="Gene3D" id="1.20.1050.90">
    <property type="entry name" value="RecF/RecN/SMC, N-terminal domain"/>
    <property type="match status" value="1"/>
</dbReference>
<keyword evidence="3 6" id="KW-0547">Nucleotide-binding</keyword>
<dbReference type="Gene3D" id="3.40.50.300">
    <property type="entry name" value="P-loop containing nucleotide triphosphate hydrolases"/>
    <property type="match status" value="1"/>
</dbReference>
<dbReference type="PANTHER" id="PTHR32182">
    <property type="entry name" value="DNA REPLICATION AND REPAIR PROTEIN RECF"/>
    <property type="match status" value="1"/>
</dbReference>
<keyword evidence="6" id="KW-0742">SOS response</keyword>
<evidence type="ECO:0000256" key="5">
    <source>
        <dbReference type="ARBA" id="ARBA00023125"/>
    </source>
</evidence>
<dbReference type="InterPro" id="IPR003395">
    <property type="entry name" value="RecF/RecN/SMC_N"/>
</dbReference>
<feature type="domain" description="RecF/RecN/SMC N-terminal" evidence="7">
    <location>
        <begin position="5"/>
        <end position="348"/>
    </location>
</feature>
<evidence type="ECO:0000256" key="1">
    <source>
        <dbReference type="ARBA" id="ARBA00022490"/>
    </source>
</evidence>
<evidence type="ECO:0000256" key="2">
    <source>
        <dbReference type="ARBA" id="ARBA00022705"/>
    </source>
</evidence>
<dbReference type="PANTHER" id="PTHR32182:SF0">
    <property type="entry name" value="DNA REPLICATION AND REPAIR PROTEIN RECF"/>
    <property type="match status" value="1"/>
</dbReference>
<comment type="function">
    <text evidence="6">The RecF protein is involved in DNA metabolism; it is required for DNA replication and normal SOS inducibility. RecF binds preferentially to single-stranded, linear DNA. It also seems to bind ATP.</text>
</comment>
<keyword evidence="6" id="KW-0234">DNA repair</keyword>
<dbReference type="GO" id="GO:0006302">
    <property type="term" value="P:double-strand break repair"/>
    <property type="evidence" value="ECO:0007669"/>
    <property type="project" value="TreeGrafter"/>
</dbReference>
<dbReference type="SUPFAM" id="SSF52540">
    <property type="entry name" value="P-loop containing nucleoside triphosphate hydrolases"/>
    <property type="match status" value="1"/>
</dbReference>
<dbReference type="InterPro" id="IPR042174">
    <property type="entry name" value="RecF_2"/>
</dbReference>
<dbReference type="GO" id="GO:0005524">
    <property type="term" value="F:ATP binding"/>
    <property type="evidence" value="ECO:0007669"/>
    <property type="project" value="UniProtKB-UniRule"/>
</dbReference>
<comment type="subcellular location">
    <subcellularLocation>
        <location evidence="6">Cytoplasm</location>
    </subcellularLocation>
</comment>
<dbReference type="GO" id="GO:0005737">
    <property type="term" value="C:cytoplasm"/>
    <property type="evidence" value="ECO:0007669"/>
    <property type="project" value="UniProtKB-SubCell"/>
</dbReference>
<evidence type="ECO:0000313" key="8">
    <source>
        <dbReference type="EMBL" id="SKA88518.1"/>
    </source>
</evidence>
<gene>
    <name evidence="6" type="primary">recF</name>
    <name evidence="8" type="ORF">SAMN02745130_02950</name>
</gene>
<evidence type="ECO:0000256" key="3">
    <source>
        <dbReference type="ARBA" id="ARBA00022741"/>
    </source>
</evidence>
<sequence>MSIWLQHLVIQHCRVIQQCELSLSPTVSFFTGANGSGKSSFLEALCVLSRGRSFRTQRIHEVISQQADSLTVTGRLVNEALASSYPLGIAKQRNGQTRIRINHADVSQQAELSSHLPLTLIHPESIDLLIGSPVHRRSLLDWLAFYLEPEFQQTWKNYQRILKQRNACLRDPNQRYALAEWTQQLIQAQPKLYQFRLRATESLTTALASVELLYAAIGAIRLRLHSGFPTSLDPTDTLALKQFFQERQEQELRYGVSLFGAHRGDLLITMNDEPVIRRASRGQLKLLGIALLLAQSEAISTTDTKRGIVAIDDLAAELDVDNQYLLAQVLQKTQKQLVITSTRQPLPEFLPPDAHLFHVEQGHIRLVNT</sequence>
<dbReference type="RefSeq" id="WP_234975893.1">
    <property type="nucleotide sequence ID" value="NZ_FUYB01000017.1"/>
</dbReference>